<reference evidence="10" key="1">
    <citation type="submission" date="2018-02" db="EMBL/GenBank/DDBJ databases">
        <authorList>
            <person name="Cohen D.B."/>
            <person name="Kent A.D."/>
        </authorList>
    </citation>
    <scope>NUCLEOTIDE SEQUENCE</scope>
</reference>
<dbReference type="InterPro" id="IPR041373">
    <property type="entry name" value="RT_RNaseH"/>
</dbReference>
<proteinExistence type="predicted"/>
<dbReference type="EC" id="2.7.7.49" evidence="1"/>
<evidence type="ECO:0000256" key="3">
    <source>
        <dbReference type="ARBA" id="ARBA00022695"/>
    </source>
</evidence>
<dbReference type="SUPFAM" id="SSF50630">
    <property type="entry name" value="Acid proteases"/>
    <property type="match status" value="1"/>
</dbReference>
<feature type="region of interest" description="Disordered" evidence="8">
    <location>
        <begin position="1"/>
        <end position="102"/>
    </location>
</feature>
<dbReference type="GO" id="GO:0015074">
    <property type="term" value="P:DNA integration"/>
    <property type="evidence" value="ECO:0007669"/>
    <property type="project" value="InterPro"/>
</dbReference>
<sequence>MSGIPSSSRRHRSVPQESTDSAQKASSGTSYRPSRHIETSYETTDGAAAGETSVMAPLQHTDPNDGSVRRADQGATSKKLGSHKSGRENVRRSLNYSHATSRTEDSAIIISKLRREIHDLKQGARSQSSAKERPRNRVINAPTNSQKTPGVRRTFADSPTSPRWKRQIEKAKLPERYTALRFEIYDGRSDPVSHIGRYQQSMDLSRFNNPLMCRLFPSSLDEVALSRKTKEMDALLTMKLQSNETIKEYSTRFWETYNDIDRCDEEVAVRTFKLGLPPDTGLRQSLTKRPALSVVKLMHKIDQFIRVEEDGGGTTSVQTDTQPKVITLKPSAQSSPTVKSLSGPTDFAAPFFRAFETVFKEPIYRLIEKIKREPFFVWPQKLIGNPDLRDAKLYCNYHKDTGHMSENCHKLKVHLEHLATAGHLDQYIDTKLTKKKGPGITARQPNSSVTVAAGVIHVIHDPLCSIASTSGGVMEQVISFSDSDLKNVQLPHNDPLVVTLRIGNYDVERVLIDQGSFAEVMYQDLYTKLGMGEAELSSFTSPIFGFSREPILPLGKAILLVLVGPVNLQTEFIVVKDSSPYNAIMGRDWLHRMRAIPSTLHQKLRFPTKDGIMELSGDQSQEPEDGEVIMTEQPEKVFFDPSNPEQFLLVDTKLSAVDREQLLQILISNRDIFAWKLAPERATTVLEEVERLLASRAIREVQYPVWLSNTVVGYDQIPMNAADQDKTAFITPRGTYCYKMMPFGLKNAEATYQRMVIKMFEHMIGKTVEVYIDDMLVKSLREENHVADLLQVFNILRESRLRLNASNVPLVKAMDETELRYLPLEKAALAVLQAAKKLPHYFQSNKVTVLSDLPLKMLLQRSDFSGRITKWGVYLGSLGVEYKPRTVIKGQVLAEFLAKFQYDPNNPSSIISAETQLDLVTGRWDLFVDGASNSKAEYEALLIGLRTAERLGACHLQAVIHWTISAVCASGEDTDFLFEIYEGICGSHTRGRSLAHRAISQGYWWPYMQADALKYVRECDKCQRFAPMIHQPVRELNPLSSPWPFAQWGLDIVGPLPRAPGNKKFLITVTDYFTKWIEAEPLSNIWDVDAKRFFWKNVITRFGIPWASISDNGTQFESRLFKGFCSDLGIKNFFSSPGYPQSNRQAEASNKIILNGIKKKLEEAKGKWVEELPSVLWTHRTTARKSTGETPFALAYGVEAVIPLEVSILTTRTTDFAVETNEDNLRKDLDLLEERRDLAIVRLASYQQRIKREHDKNINHRVFRIGDLVLRKVMANTRRLNEEKLGPNWEGPYKVVSLARAGSYRLEDLEGKPVPRPWNTCNLRKYYF</sequence>
<dbReference type="Pfam" id="PF00665">
    <property type="entry name" value="rve"/>
    <property type="match status" value="1"/>
</dbReference>
<dbReference type="GO" id="GO:0016787">
    <property type="term" value="F:hydrolase activity"/>
    <property type="evidence" value="ECO:0007669"/>
    <property type="project" value="UniProtKB-KW"/>
</dbReference>
<dbReference type="InterPro" id="IPR036397">
    <property type="entry name" value="RNaseH_sf"/>
</dbReference>
<evidence type="ECO:0000256" key="2">
    <source>
        <dbReference type="ARBA" id="ARBA00022679"/>
    </source>
</evidence>
<dbReference type="CDD" id="cd01647">
    <property type="entry name" value="RT_LTR"/>
    <property type="match status" value="1"/>
</dbReference>
<protein>
    <recommendedName>
        <fullName evidence="1">RNA-directed DNA polymerase</fullName>
        <ecNumber evidence="1">2.7.7.49</ecNumber>
    </recommendedName>
</protein>
<dbReference type="SUPFAM" id="SSF56672">
    <property type="entry name" value="DNA/RNA polymerases"/>
    <property type="match status" value="1"/>
</dbReference>
<evidence type="ECO:0000256" key="1">
    <source>
        <dbReference type="ARBA" id="ARBA00012493"/>
    </source>
</evidence>
<dbReference type="EMBL" id="OIVN01000506">
    <property type="protein sequence ID" value="SPC81306.1"/>
    <property type="molecule type" value="Genomic_DNA"/>
</dbReference>
<dbReference type="Pfam" id="PF17917">
    <property type="entry name" value="RT_RNaseH"/>
    <property type="match status" value="1"/>
</dbReference>
<evidence type="ECO:0000256" key="5">
    <source>
        <dbReference type="ARBA" id="ARBA00022759"/>
    </source>
</evidence>
<dbReference type="SUPFAM" id="SSF53098">
    <property type="entry name" value="Ribonuclease H-like"/>
    <property type="match status" value="1"/>
</dbReference>
<feature type="compositionally biased region" description="Polar residues" evidence="8">
    <location>
        <begin position="15"/>
        <end position="32"/>
    </location>
</feature>
<keyword evidence="2" id="KW-0808">Transferase</keyword>
<dbReference type="InterPro" id="IPR001584">
    <property type="entry name" value="Integrase_cat-core"/>
</dbReference>
<name>A0A2N9ER66_FAGSY</name>
<evidence type="ECO:0000256" key="6">
    <source>
        <dbReference type="ARBA" id="ARBA00022801"/>
    </source>
</evidence>
<keyword evidence="5" id="KW-0255">Endonuclease</keyword>
<feature type="region of interest" description="Disordered" evidence="8">
    <location>
        <begin position="120"/>
        <end position="165"/>
    </location>
</feature>
<evidence type="ECO:0000256" key="7">
    <source>
        <dbReference type="ARBA" id="ARBA00022918"/>
    </source>
</evidence>
<gene>
    <name evidence="10" type="ORF">FSB_LOCUS9188</name>
</gene>
<dbReference type="InterPro" id="IPR012337">
    <property type="entry name" value="RNaseH-like_sf"/>
</dbReference>
<dbReference type="InterPro" id="IPR041588">
    <property type="entry name" value="Integrase_H2C2"/>
</dbReference>
<dbReference type="GO" id="GO:0004519">
    <property type="term" value="F:endonuclease activity"/>
    <property type="evidence" value="ECO:0007669"/>
    <property type="project" value="UniProtKB-KW"/>
</dbReference>
<dbReference type="InterPro" id="IPR043128">
    <property type="entry name" value="Rev_trsase/Diguanyl_cyclase"/>
</dbReference>
<feature type="domain" description="Integrase catalytic" evidence="9">
    <location>
        <begin position="1034"/>
        <end position="1199"/>
    </location>
</feature>
<dbReference type="InterPro" id="IPR043502">
    <property type="entry name" value="DNA/RNA_pol_sf"/>
</dbReference>
<dbReference type="Gene3D" id="2.40.70.10">
    <property type="entry name" value="Acid Proteases"/>
    <property type="match status" value="1"/>
</dbReference>
<keyword evidence="7" id="KW-0695">RNA-directed DNA polymerase</keyword>
<evidence type="ECO:0000256" key="8">
    <source>
        <dbReference type="SAM" id="MobiDB-lite"/>
    </source>
</evidence>
<evidence type="ECO:0000256" key="4">
    <source>
        <dbReference type="ARBA" id="ARBA00022722"/>
    </source>
</evidence>
<dbReference type="PROSITE" id="PS50994">
    <property type="entry name" value="INTEGRASE"/>
    <property type="match status" value="1"/>
</dbReference>
<dbReference type="Gene3D" id="1.10.340.70">
    <property type="match status" value="1"/>
</dbReference>
<evidence type="ECO:0000313" key="10">
    <source>
        <dbReference type="EMBL" id="SPC81306.1"/>
    </source>
</evidence>
<dbReference type="Gene3D" id="3.10.10.10">
    <property type="entry name" value="HIV Type 1 Reverse Transcriptase, subunit A, domain 1"/>
    <property type="match status" value="1"/>
</dbReference>
<dbReference type="PANTHER" id="PTHR48475:SF2">
    <property type="entry name" value="RIBONUCLEASE H"/>
    <property type="match status" value="1"/>
</dbReference>
<keyword evidence="3" id="KW-0548">Nucleotidyltransferase</keyword>
<dbReference type="GO" id="GO:0003964">
    <property type="term" value="F:RNA-directed DNA polymerase activity"/>
    <property type="evidence" value="ECO:0007669"/>
    <property type="project" value="UniProtKB-KW"/>
</dbReference>
<dbReference type="Gene3D" id="3.30.420.10">
    <property type="entry name" value="Ribonuclease H-like superfamily/Ribonuclease H"/>
    <property type="match status" value="1"/>
</dbReference>
<dbReference type="Pfam" id="PF00078">
    <property type="entry name" value="RVT_1"/>
    <property type="match status" value="1"/>
</dbReference>
<dbReference type="CDD" id="cd00303">
    <property type="entry name" value="retropepsin_like"/>
    <property type="match status" value="1"/>
</dbReference>
<evidence type="ECO:0000259" key="9">
    <source>
        <dbReference type="PROSITE" id="PS50994"/>
    </source>
</evidence>
<dbReference type="InterPro" id="IPR021109">
    <property type="entry name" value="Peptidase_aspartic_dom_sf"/>
</dbReference>
<dbReference type="Gene3D" id="3.30.70.270">
    <property type="match status" value="1"/>
</dbReference>
<dbReference type="InterPro" id="IPR000477">
    <property type="entry name" value="RT_dom"/>
</dbReference>
<dbReference type="Pfam" id="PF17921">
    <property type="entry name" value="Integrase_H2C2"/>
    <property type="match status" value="1"/>
</dbReference>
<keyword evidence="4" id="KW-0540">Nuclease</keyword>
<keyword evidence="6" id="KW-0378">Hydrolase</keyword>
<accession>A0A2N9ER66</accession>
<dbReference type="GO" id="GO:0003676">
    <property type="term" value="F:nucleic acid binding"/>
    <property type="evidence" value="ECO:0007669"/>
    <property type="project" value="InterPro"/>
</dbReference>
<organism evidence="10">
    <name type="scientific">Fagus sylvatica</name>
    <name type="common">Beechnut</name>
    <dbReference type="NCBI Taxonomy" id="28930"/>
    <lineage>
        <taxon>Eukaryota</taxon>
        <taxon>Viridiplantae</taxon>
        <taxon>Streptophyta</taxon>
        <taxon>Embryophyta</taxon>
        <taxon>Tracheophyta</taxon>
        <taxon>Spermatophyta</taxon>
        <taxon>Magnoliopsida</taxon>
        <taxon>eudicotyledons</taxon>
        <taxon>Gunneridae</taxon>
        <taxon>Pentapetalae</taxon>
        <taxon>rosids</taxon>
        <taxon>fabids</taxon>
        <taxon>Fagales</taxon>
        <taxon>Fagaceae</taxon>
        <taxon>Fagus</taxon>
    </lineage>
</organism>
<dbReference type="PANTHER" id="PTHR48475">
    <property type="entry name" value="RIBONUCLEASE H"/>
    <property type="match status" value="1"/>
</dbReference>